<proteinExistence type="predicted"/>
<dbReference type="EMBL" id="JAHOEL010000007">
    <property type="protein sequence ID" value="MBV3392024.1"/>
    <property type="molecule type" value="Genomic_DNA"/>
</dbReference>
<gene>
    <name evidence="1" type="ORF">KSV97_01910</name>
    <name evidence="2" type="ORF">KSW06_01925</name>
</gene>
<dbReference type="RefSeq" id="WP_217747062.1">
    <property type="nucleotide sequence ID" value="NZ_JAHOEB010000007.1"/>
</dbReference>
<dbReference type="Proteomes" id="UP001197492">
    <property type="component" value="Unassembled WGS sequence"/>
</dbReference>
<evidence type="ECO:0000313" key="1">
    <source>
        <dbReference type="EMBL" id="MBV3381998.1"/>
    </source>
</evidence>
<sequence>MNKKLIAILCCIMLTGCATETKTNKPKTIKEETPVVLTTKGHDVKEAVNKSETITVKTKASGEIKSTKAEVTIPSISEGDLIQDTTVLKDISNKGDENITLNNHQLLIENNKNSIQYEGTLDAALPVGVDVTYYLDGQKVTDIKGKTGTLKAIFKYKNNTETPFVATTIMLIPQETVSDIEVKNGKSMLMDDYQAIVGLGCPGYEPFKDSMEVTMKINNFQCDYMSTVFTDGVFKDLDLSDLTKTTDQLNQSSQKLVEGSAQLLAGCTTYGQYLNTYMSNVSKVSDGANALLKGSKQYDASTQALIKNLISSMKDPTELIQSKINNIDLTDEQRAAVNRAISEGVQESLIQNKKSLEQLSQLLSQSPVSKQLETLSSSLSELSQAGNELSQQYQTLTTGAKSLSEGMRLFDQEGIQKITDMTTIKKLKEKDHYSGLSGNNITNTKFIFEMDI</sequence>
<comment type="caution">
    <text evidence="1">The sequence shown here is derived from an EMBL/GenBank/DDBJ whole genome shotgun (WGS) entry which is preliminary data.</text>
</comment>
<evidence type="ECO:0000313" key="4">
    <source>
        <dbReference type="Proteomes" id="UP001197492"/>
    </source>
</evidence>
<evidence type="ECO:0000313" key="2">
    <source>
        <dbReference type="EMBL" id="MBV3392024.1"/>
    </source>
</evidence>
<dbReference type="PROSITE" id="PS51257">
    <property type="entry name" value="PROKAR_LIPOPROTEIN"/>
    <property type="match status" value="1"/>
</dbReference>
<dbReference type="EMBL" id="JAHOEF010000007">
    <property type="protein sequence ID" value="MBV3381998.1"/>
    <property type="molecule type" value="Genomic_DNA"/>
</dbReference>
<organism evidence="1 3">
    <name type="scientific">Catenibacterium mitsuokai</name>
    <dbReference type="NCBI Taxonomy" id="100886"/>
    <lineage>
        <taxon>Bacteria</taxon>
        <taxon>Bacillati</taxon>
        <taxon>Bacillota</taxon>
        <taxon>Erysipelotrichia</taxon>
        <taxon>Erysipelotrichales</taxon>
        <taxon>Coprobacillaceae</taxon>
        <taxon>Catenibacterium</taxon>
    </lineage>
</organism>
<dbReference type="Proteomes" id="UP001196408">
    <property type="component" value="Unassembled WGS sequence"/>
</dbReference>
<reference evidence="1 4" key="1">
    <citation type="submission" date="2021-06" db="EMBL/GenBank/DDBJ databases">
        <title>Collection of gut derived symbiotic bacterial strains cultured from healthy donors.</title>
        <authorList>
            <person name="Lin H."/>
            <person name="Littmann E."/>
            <person name="Pamer E.G."/>
        </authorList>
    </citation>
    <scope>NUCLEOTIDE SEQUENCE</scope>
    <source>
        <strain evidence="2 4">MSK.21.70</strain>
        <strain evidence="1">MSK.21.82</strain>
    </source>
</reference>
<protein>
    <submittedName>
        <fullName evidence="1">Uncharacterized protein</fullName>
    </submittedName>
</protein>
<dbReference type="AlphaFoldDB" id="A0AAW4MTU6"/>
<accession>A0AAW4MTU6</accession>
<evidence type="ECO:0000313" key="3">
    <source>
        <dbReference type="Proteomes" id="UP001196408"/>
    </source>
</evidence>
<name>A0AAW4MTU6_9FIRM</name>
<keyword evidence="4" id="KW-1185">Reference proteome</keyword>